<reference evidence="5" key="1">
    <citation type="journal article" date="2021" name="PeerJ">
        <title>Extensive microbial diversity within the chicken gut microbiome revealed by metagenomics and culture.</title>
        <authorList>
            <person name="Gilroy R."/>
            <person name="Ravi A."/>
            <person name="Getino M."/>
            <person name="Pursley I."/>
            <person name="Horton D.L."/>
            <person name="Alikhan N.F."/>
            <person name="Baker D."/>
            <person name="Gharbi K."/>
            <person name="Hall N."/>
            <person name="Watson M."/>
            <person name="Adriaenssens E.M."/>
            <person name="Foster-Nyarko E."/>
            <person name="Jarju S."/>
            <person name="Secka A."/>
            <person name="Antonio M."/>
            <person name="Oren A."/>
            <person name="Chaudhuri R.R."/>
            <person name="La Ragione R."/>
            <person name="Hildebrand F."/>
            <person name="Pallen M.J."/>
        </authorList>
    </citation>
    <scope>NUCLEOTIDE SEQUENCE</scope>
    <source>
        <strain evidence="5">1345</strain>
    </source>
</reference>
<reference evidence="5" key="2">
    <citation type="submission" date="2021-04" db="EMBL/GenBank/DDBJ databases">
        <authorList>
            <person name="Gilroy R."/>
        </authorList>
    </citation>
    <scope>NUCLEOTIDE SEQUENCE</scope>
    <source>
        <strain evidence="5">1345</strain>
    </source>
</reference>
<dbReference type="GO" id="GO:0045493">
    <property type="term" value="P:xylan catabolic process"/>
    <property type="evidence" value="ECO:0007669"/>
    <property type="project" value="InterPro"/>
</dbReference>
<dbReference type="PANTHER" id="PTHR42721:SF3">
    <property type="entry name" value="BETA-D-XYLOSIDASE 5-RELATED"/>
    <property type="match status" value="1"/>
</dbReference>
<dbReference type="InterPro" id="IPR001764">
    <property type="entry name" value="Glyco_hydro_3_N"/>
</dbReference>
<dbReference type="InterPro" id="IPR036962">
    <property type="entry name" value="Glyco_hydro_3_N_sf"/>
</dbReference>
<protein>
    <submittedName>
        <fullName evidence="5">Glycoside hydrolase family 3 C-terminal domain-containing protein</fullName>
    </submittedName>
</protein>
<sequence length="696" mass="76094">MQDESVRKAEALVSKMTVEEAASQLLHSAPAIERLGIPAYNWWNEALHGVARAGVATVFPQAIGLAAMFDDVLLHKVAGTIAEEARAKYNAAQVYGDIDIYKGLTFWSPNINIFRDPRWGRGQETYGEDPYLTSRLGVAFITGLQGNGETMKAAACAKHFACYSGPEEGRHSFNAVVAPKDLEETYLPAFEAAVREGKVEAVMGAYNALNGEPCCANSFLLEQKLRGEWGFAGHVVSDCWAVADFHKNHHYTENGPQSASIAVRRGCDLNCGCTYENLMEGLRQGLITEEEIRRSCVRVFTARFRLGMFGKTEYDGIPYEKVACPAHKKLALRAARESIVLLKNDGILPLDAKRLKKIAVIGPNADSRAALYGNYNGDSGEFITDLAGIRAAAKGARVFYSKGSDLCRDGDPLCKPDNLFSEAVAAAKASDVVVLCVGYDGTIEGEEGDAGNYFASGDRSDLLLPPCQRRLCEAVLSVGKPVVLVIHSGGGIDVSEYEGRVSAILQAWYSGERGGEALADIIFGKISPSGRLPVTAYRNDSALPPITEYSMRGRTYRYLREEPLYPFGFGLSYTSFLYSGLRAEVRGGAIECAVTVENTGGRGADEVVQAYLRFEGEAYEKPNCSLVFFRRVHIGAGKKRRIKFTVSRRQLESVTEEGKRIIFKGGYTLYVGGKAPSINQYSKADNNEWLAFQFLL</sequence>
<evidence type="ECO:0000259" key="4">
    <source>
        <dbReference type="SMART" id="SM01217"/>
    </source>
</evidence>
<dbReference type="InterPro" id="IPR017853">
    <property type="entry name" value="GH"/>
</dbReference>
<dbReference type="InterPro" id="IPR002772">
    <property type="entry name" value="Glyco_hydro_3_C"/>
</dbReference>
<dbReference type="Pfam" id="PF01915">
    <property type="entry name" value="Glyco_hydro_3_C"/>
    <property type="match status" value="1"/>
</dbReference>
<dbReference type="InterPro" id="IPR026891">
    <property type="entry name" value="Fn3-like"/>
</dbReference>
<evidence type="ECO:0000256" key="3">
    <source>
        <dbReference type="ARBA" id="ARBA00022801"/>
    </source>
</evidence>
<dbReference type="Proteomes" id="UP000886750">
    <property type="component" value="Unassembled WGS sequence"/>
</dbReference>
<dbReference type="Pfam" id="PF00933">
    <property type="entry name" value="Glyco_hydro_3"/>
    <property type="match status" value="1"/>
</dbReference>
<dbReference type="Gene3D" id="3.20.20.300">
    <property type="entry name" value="Glycoside hydrolase, family 3, N-terminal domain"/>
    <property type="match status" value="1"/>
</dbReference>
<accession>A0A9D1ZV88</accession>
<dbReference type="InterPro" id="IPR036881">
    <property type="entry name" value="Glyco_hydro_3_C_sf"/>
</dbReference>
<organism evidence="5 6">
    <name type="scientific">Candidatus Borkfalkia excrementigallinarum</name>
    <dbReference type="NCBI Taxonomy" id="2838506"/>
    <lineage>
        <taxon>Bacteria</taxon>
        <taxon>Bacillati</taxon>
        <taxon>Bacillota</taxon>
        <taxon>Clostridia</taxon>
        <taxon>Christensenellales</taxon>
        <taxon>Christensenellaceae</taxon>
        <taxon>Candidatus Borkfalkia</taxon>
    </lineage>
</organism>
<evidence type="ECO:0000313" key="6">
    <source>
        <dbReference type="Proteomes" id="UP000886750"/>
    </source>
</evidence>
<dbReference type="InterPro" id="IPR013783">
    <property type="entry name" value="Ig-like_fold"/>
</dbReference>
<dbReference type="SUPFAM" id="SSF52279">
    <property type="entry name" value="Beta-D-glucan exohydrolase, C-terminal domain"/>
    <property type="match status" value="1"/>
</dbReference>
<name>A0A9D1ZV88_9FIRM</name>
<proteinExistence type="inferred from homology"/>
<keyword evidence="2" id="KW-0732">Signal</keyword>
<dbReference type="SUPFAM" id="SSF51445">
    <property type="entry name" value="(Trans)glycosidases"/>
    <property type="match status" value="1"/>
</dbReference>
<dbReference type="PANTHER" id="PTHR42721">
    <property type="entry name" value="SUGAR HYDROLASE-RELATED"/>
    <property type="match status" value="1"/>
</dbReference>
<dbReference type="EMBL" id="DXCQ01000002">
    <property type="protein sequence ID" value="HIY96103.1"/>
    <property type="molecule type" value="Genomic_DNA"/>
</dbReference>
<dbReference type="PRINTS" id="PR00133">
    <property type="entry name" value="GLHYDRLASE3"/>
</dbReference>
<dbReference type="Gene3D" id="2.60.40.10">
    <property type="entry name" value="Immunoglobulins"/>
    <property type="match status" value="1"/>
</dbReference>
<dbReference type="GO" id="GO:0031222">
    <property type="term" value="P:arabinan catabolic process"/>
    <property type="evidence" value="ECO:0007669"/>
    <property type="project" value="TreeGrafter"/>
</dbReference>
<evidence type="ECO:0000313" key="5">
    <source>
        <dbReference type="EMBL" id="HIY96103.1"/>
    </source>
</evidence>
<evidence type="ECO:0000256" key="2">
    <source>
        <dbReference type="ARBA" id="ARBA00022729"/>
    </source>
</evidence>
<comment type="similarity">
    <text evidence="1">Belongs to the glycosyl hydrolase 3 family.</text>
</comment>
<gene>
    <name evidence="5" type="ORF">H9729_00265</name>
</gene>
<keyword evidence="3 5" id="KW-0378">Hydrolase</keyword>
<dbReference type="GO" id="GO:0009044">
    <property type="term" value="F:xylan 1,4-beta-xylosidase activity"/>
    <property type="evidence" value="ECO:0007669"/>
    <property type="project" value="InterPro"/>
</dbReference>
<dbReference type="Pfam" id="PF14310">
    <property type="entry name" value="Fn3-like"/>
    <property type="match status" value="1"/>
</dbReference>
<dbReference type="SMART" id="SM01217">
    <property type="entry name" value="Fn3_like"/>
    <property type="match status" value="1"/>
</dbReference>
<feature type="domain" description="Fibronectin type III-like" evidence="4">
    <location>
        <begin position="606"/>
        <end position="675"/>
    </location>
</feature>
<evidence type="ECO:0000256" key="1">
    <source>
        <dbReference type="ARBA" id="ARBA00005336"/>
    </source>
</evidence>
<dbReference type="GO" id="GO:0046556">
    <property type="term" value="F:alpha-L-arabinofuranosidase activity"/>
    <property type="evidence" value="ECO:0007669"/>
    <property type="project" value="TreeGrafter"/>
</dbReference>
<comment type="caution">
    <text evidence="5">The sequence shown here is derived from an EMBL/GenBank/DDBJ whole genome shotgun (WGS) entry which is preliminary data.</text>
</comment>
<dbReference type="Gene3D" id="3.40.50.1700">
    <property type="entry name" value="Glycoside hydrolase family 3 C-terminal domain"/>
    <property type="match status" value="1"/>
</dbReference>
<dbReference type="AlphaFoldDB" id="A0A9D1ZV88"/>
<dbReference type="InterPro" id="IPR044993">
    <property type="entry name" value="BXL"/>
</dbReference>